<dbReference type="AlphaFoldDB" id="A0A7J7CXF2"/>
<accession>A0A7J7CXF2</accession>
<name>A0A7J7CXF2_TRIWF</name>
<dbReference type="Pfam" id="PF12023">
    <property type="entry name" value="DUF3511"/>
    <property type="match status" value="1"/>
</dbReference>
<evidence type="ECO:0008006" key="3">
    <source>
        <dbReference type="Google" id="ProtNLM"/>
    </source>
</evidence>
<proteinExistence type="predicted"/>
<dbReference type="InterPro" id="IPR021899">
    <property type="entry name" value="DUF3511"/>
</dbReference>
<evidence type="ECO:0000313" key="2">
    <source>
        <dbReference type="Proteomes" id="UP000593562"/>
    </source>
</evidence>
<evidence type="ECO:0000313" key="1">
    <source>
        <dbReference type="EMBL" id="KAF5738750.1"/>
    </source>
</evidence>
<gene>
    <name evidence="1" type="ORF">HS088_TW13G01651</name>
</gene>
<comment type="caution">
    <text evidence="1">The sequence shown here is derived from an EMBL/GenBank/DDBJ whole genome shotgun (WGS) entry which is preliminary data.</text>
</comment>
<organism evidence="1 2">
    <name type="scientific">Tripterygium wilfordii</name>
    <name type="common">Thunder God vine</name>
    <dbReference type="NCBI Taxonomy" id="458696"/>
    <lineage>
        <taxon>Eukaryota</taxon>
        <taxon>Viridiplantae</taxon>
        <taxon>Streptophyta</taxon>
        <taxon>Embryophyta</taxon>
        <taxon>Tracheophyta</taxon>
        <taxon>Spermatophyta</taxon>
        <taxon>Magnoliopsida</taxon>
        <taxon>eudicotyledons</taxon>
        <taxon>Gunneridae</taxon>
        <taxon>Pentapetalae</taxon>
        <taxon>rosids</taxon>
        <taxon>fabids</taxon>
        <taxon>Celastrales</taxon>
        <taxon>Celastraceae</taxon>
        <taxon>Tripterygium</taxon>
    </lineage>
</organism>
<dbReference type="Proteomes" id="UP000593562">
    <property type="component" value="Unassembled WGS sequence"/>
</dbReference>
<dbReference type="EMBL" id="JAAARO010000013">
    <property type="protein sequence ID" value="KAF5738750.1"/>
    <property type="molecule type" value="Genomic_DNA"/>
</dbReference>
<reference evidence="1 2" key="1">
    <citation type="journal article" date="2020" name="Nat. Commun.">
        <title>Genome of Tripterygium wilfordii and identification of cytochrome P450 involved in triptolide biosynthesis.</title>
        <authorList>
            <person name="Tu L."/>
            <person name="Su P."/>
            <person name="Zhang Z."/>
            <person name="Gao L."/>
            <person name="Wang J."/>
            <person name="Hu T."/>
            <person name="Zhou J."/>
            <person name="Zhang Y."/>
            <person name="Zhao Y."/>
            <person name="Liu Y."/>
            <person name="Song Y."/>
            <person name="Tong Y."/>
            <person name="Lu Y."/>
            <person name="Yang J."/>
            <person name="Xu C."/>
            <person name="Jia M."/>
            <person name="Peters R.J."/>
            <person name="Huang L."/>
            <person name="Gao W."/>
        </authorList>
    </citation>
    <scope>NUCLEOTIDE SEQUENCE [LARGE SCALE GENOMIC DNA]</scope>
    <source>
        <strain evidence="2">cv. XIE 37</strain>
        <tissue evidence="1">Leaf</tissue>
    </source>
</reference>
<dbReference type="InParanoid" id="A0A7J7CXF2"/>
<dbReference type="PANTHER" id="PTHR33193:SF30">
    <property type="entry name" value="DUF3511 DOMAIN-CONTAINING PROTEIN"/>
    <property type="match status" value="1"/>
</dbReference>
<dbReference type="PANTHER" id="PTHR33193">
    <property type="entry name" value="DOMAIN PROTEIN, PUTATIVE (DUF3511)-RELATED"/>
    <property type="match status" value="1"/>
</dbReference>
<sequence>MINRPSDAMREKELGFRSTYDNTDSCDCPRLENEGYDNRRPVSYNACRTSSTSSMVPSWNGHHDLIINPYSSTTSSSWSFNVDPELKRQRRVVKYKAYAVEGKMKANLRSGLRWIKNKCGAIVHGY</sequence>
<keyword evidence="2" id="KW-1185">Reference proteome</keyword>
<protein>
    <recommendedName>
        <fullName evidence="3">DUF3511 domain protein</fullName>
    </recommendedName>
</protein>